<dbReference type="PROSITE" id="PS51484">
    <property type="entry name" value="G8"/>
    <property type="match status" value="1"/>
</dbReference>
<dbReference type="EMBL" id="AANZ01000013">
    <property type="protein sequence ID" value="EAQ79750.1"/>
    <property type="molecule type" value="Genomic_DNA"/>
</dbReference>
<protein>
    <recommendedName>
        <fullName evidence="5">G8 domain-containing protein</fullName>
    </recommendedName>
</protein>
<dbReference type="Pfam" id="PF24606">
    <property type="entry name" value="CEMIP_beta-hel"/>
    <property type="match status" value="1"/>
</dbReference>
<dbReference type="InterPro" id="IPR052387">
    <property type="entry name" value="Fibrocystin"/>
</dbReference>
<evidence type="ECO:0000256" key="2">
    <source>
        <dbReference type="ARBA" id="ARBA00023180"/>
    </source>
</evidence>
<reference evidence="6 7" key="1">
    <citation type="submission" date="2006-02" db="EMBL/GenBank/DDBJ databases">
        <authorList>
            <person name="Amann R."/>
            <person name="Ferriera S."/>
            <person name="Johnson J."/>
            <person name="Kravitz S."/>
            <person name="Halpern A."/>
            <person name="Remington K."/>
            <person name="Beeson K."/>
            <person name="Tran B."/>
            <person name="Rogers Y.-H."/>
            <person name="Friedman R."/>
            <person name="Venter J.C."/>
        </authorList>
    </citation>
    <scope>NUCLEOTIDE SEQUENCE [LARGE SCALE GENOMIC DNA]</scope>
    <source>
        <strain evidence="6 7">DSM 3645</strain>
    </source>
</reference>
<organism evidence="6 7">
    <name type="scientific">Blastopirellula marina DSM 3645</name>
    <dbReference type="NCBI Taxonomy" id="314230"/>
    <lineage>
        <taxon>Bacteria</taxon>
        <taxon>Pseudomonadati</taxon>
        <taxon>Planctomycetota</taxon>
        <taxon>Planctomycetia</taxon>
        <taxon>Pirellulales</taxon>
        <taxon>Pirellulaceae</taxon>
        <taxon>Blastopirellula</taxon>
    </lineage>
</organism>
<sequence>MIMKSHCVASFLLTITSFSLSVASAEDHKHHHAMAQQSPDVLRTSASGPWSAATTWEKGKVPQAGDRVVIRQAHEVLYDVDSDQVIRGVQIAGTLKFATDRDTRLEVGLIRIEANEQYSEEGFDCQHAPDDAGHNHEHELTHSQRAALEIGTIESPLSADHQATIRLHYLEGMDPNTCPAIVCCGGRMDIHGAPLERTWIKLPYQTAKVGESRLVMPASLPGWKVGDRIIITGTTRQFGYIGTRHRRDGDDNSVADNPTTEERVITRMRKWGGIDSKLQIVSLDKPLAFDHLGAGEYRAEVANLSRNVVVESANPDGIRGHTMYHNNSAGGISYAEFRHLGKRGVLGKYPLHYHLVDQSMRGSSLIGLSVWDSHNRWITIHGTQFLVVKDCVGYKSVGHGYFLEDGTEVYNIFDRNLAVQALDGDPLPEQVLPFDNNLGSGFWWANSLNTFTRNVAAECDEDGFRLEVVERDDFDPNLKILQSDGAFQKVDIRTLPFIRFDSNEAHCQRLFAVNLGGFAGGRFQDKDSDVEGVGPDYQHPFILRNTKIWDSHWAFHIGSPCVKIQDAQLHDCAYGLWRCVMHRHEHLRMNFSQVNTTVFFPRGSNDADYKYGVEDYFDLEPVDDQPPITVITSVQPISSGMIRVQGLTTDNYDVKQILVNGAPARLIDPAGMDWTIDLQVKPGAPVKIAAHAEDENGNSETKGHILHYHQQEGSGPSSGGHQVTTSHAGH</sequence>
<dbReference type="SMART" id="SM01225">
    <property type="entry name" value="G8"/>
    <property type="match status" value="1"/>
</dbReference>
<dbReference type="Pfam" id="PF10162">
    <property type="entry name" value="G8"/>
    <property type="match status" value="1"/>
</dbReference>
<keyword evidence="1 4" id="KW-0732">Signal</keyword>
<dbReference type="InterPro" id="IPR055401">
    <property type="entry name" value="CEMIP_beta-hel_dom"/>
</dbReference>
<feature type="signal peptide" evidence="4">
    <location>
        <begin position="1"/>
        <end position="25"/>
    </location>
</feature>
<name>A3ZV14_9BACT</name>
<dbReference type="eggNOG" id="COG4990">
    <property type="taxonomic scope" value="Bacteria"/>
</dbReference>
<feature type="chain" id="PRO_5002665343" description="G8 domain-containing protein" evidence="4">
    <location>
        <begin position="26"/>
        <end position="730"/>
    </location>
</feature>
<dbReference type="Proteomes" id="UP000004358">
    <property type="component" value="Unassembled WGS sequence"/>
</dbReference>
<evidence type="ECO:0000259" key="5">
    <source>
        <dbReference type="PROSITE" id="PS51484"/>
    </source>
</evidence>
<evidence type="ECO:0000256" key="3">
    <source>
        <dbReference type="SAM" id="MobiDB-lite"/>
    </source>
</evidence>
<dbReference type="PANTHER" id="PTHR46769">
    <property type="entry name" value="POLYCYSTIC KIDNEY AND HEPATIC DISEASE 1 (AUTOSOMAL RECESSIVE)-LIKE 1"/>
    <property type="match status" value="1"/>
</dbReference>
<evidence type="ECO:0000256" key="1">
    <source>
        <dbReference type="ARBA" id="ARBA00022729"/>
    </source>
</evidence>
<evidence type="ECO:0000256" key="4">
    <source>
        <dbReference type="SAM" id="SignalP"/>
    </source>
</evidence>
<dbReference type="HOGENOM" id="CLU_394262_0_0_0"/>
<comment type="caution">
    <text evidence="6">The sequence shown here is derived from an EMBL/GenBank/DDBJ whole genome shotgun (WGS) entry which is preliminary data.</text>
</comment>
<proteinExistence type="predicted"/>
<feature type="region of interest" description="Disordered" evidence="3">
    <location>
        <begin position="709"/>
        <end position="730"/>
    </location>
</feature>
<evidence type="ECO:0000313" key="6">
    <source>
        <dbReference type="EMBL" id="EAQ79750.1"/>
    </source>
</evidence>
<keyword evidence="2" id="KW-0325">Glycoprotein</keyword>
<evidence type="ECO:0000313" key="7">
    <source>
        <dbReference type="Proteomes" id="UP000004358"/>
    </source>
</evidence>
<dbReference type="STRING" id="314230.DSM3645_24615"/>
<feature type="domain" description="G8" evidence="5">
    <location>
        <begin position="54"/>
        <end position="204"/>
    </location>
</feature>
<dbReference type="AlphaFoldDB" id="A3ZV14"/>
<dbReference type="InterPro" id="IPR019316">
    <property type="entry name" value="G8_domain"/>
</dbReference>
<dbReference type="RefSeq" id="WP_002652820.1">
    <property type="nucleotide sequence ID" value="NZ_CH672376.1"/>
</dbReference>
<accession>A3ZV14</accession>
<dbReference type="PANTHER" id="PTHR46769:SF2">
    <property type="entry name" value="FIBROCYSTIN-L ISOFORM 2 PRECURSOR-RELATED"/>
    <property type="match status" value="1"/>
</dbReference>
<gene>
    <name evidence="6" type="ORF">DSM3645_24615</name>
</gene>
<feature type="compositionally biased region" description="Polar residues" evidence="3">
    <location>
        <begin position="711"/>
        <end position="730"/>
    </location>
</feature>